<dbReference type="RefSeq" id="WP_387992537.1">
    <property type="nucleotide sequence ID" value="NZ_JBHSGR010000024.1"/>
</dbReference>
<organism evidence="1 2">
    <name type="scientific">Geodermatophilus arenarius</name>
    <dbReference type="NCBI Taxonomy" id="1137990"/>
    <lineage>
        <taxon>Bacteria</taxon>
        <taxon>Bacillati</taxon>
        <taxon>Actinomycetota</taxon>
        <taxon>Actinomycetes</taxon>
        <taxon>Geodermatophilales</taxon>
        <taxon>Geodermatophilaceae</taxon>
        <taxon>Geodermatophilus</taxon>
    </lineage>
</organism>
<dbReference type="Proteomes" id="UP001596025">
    <property type="component" value="Unassembled WGS sequence"/>
</dbReference>
<gene>
    <name evidence="1" type="ORF">ACFO3M_19060</name>
</gene>
<evidence type="ECO:0000313" key="2">
    <source>
        <dbReference type="Proteomes" id="UP001596025"/>
    </source>
</evidence>
<accession>A0ABV9LMV8</accession>
<evidence type="ECO:0000313" key="1">
    <source>
        <dbReference type="EMBL" id="MFC4695508.1"/>
    </source>
</evidence>
<dbReference type="EMBL" id="JBHSGR010000024">
    <property type="protein sequence ID" value="MFC4695508.1"/>
    <property type="molecule type" value="Genomic_DNA"/>
</dbReference>
<name>A0ABV9LMV8_9ACTN</name>
<dbReference type="InterPro" id="IPR011335">
    <property type="entry name" value="Restrct_endonuc-II-like"/>
</dbReference>
<reference evidence="2" key="1">
    <citation type="journal article" date="2019" name="Int. J. Syst. Evol. Microbiol.">
        <title>The Global Catalogue of Microorganisms (GCM) 10K type strain sequencing project: providing services to taxonomists for standard genome sequencing and annotation.</title>
        <authorList>
            <consortium name="The Broad Institute Genomics Platform"/>
            <consortium name="The Broad Institute Genome Sequencing Center for Infectious Disease"/>
            <person name="Wu L."/>
            <person name="Ma J."/>
        </authorList>
    </citation>
    <scope>NUCLEOTIDE SEQUENCE [LARGE SCALE GENOMIC DNA]</scope>
    <source>
        <strain evidence="2">CCUG 62763</strain>
    </source>
</reference>
<sequence length="305" mass="32380">MPIRPVRPARLHGRVFRGSSQVAAGRLTRAQLRSTAWQRLFRDVYACSSVAVTHEVRAGAAALLLVPGAVVSGRSAAVLWGVDAAGPNADVELTVPPGSSASTAPGVRVRRRALSADEVTTRRGVPVTTAETTAVDVGRGPGPLEESVALVDALVASRVTDLAAVRTATAAASGPGCRRARRVAGLADGLAGSPQETRLRLLLHGARLPRPVAQHTVLDSDGRFVARVDFAWPEQRLAVEYEGRWHGRPQQVAADRARLNRLTAAGWRVVFVTADDLREPDLLVARLAAALTTTPVVDLWSPRGR</sequence>
<dbReference type="SUPFAM" id="SSF52980">
    <property type="entry name" value="Restriction endonuclease-like"/>
    <property type="match status" value="1"/>
</dbReference>
<dbReference type="Gene3D" id="3.40.960.10">
    <property type="entry name" value="VSR Endonuclease"/>
    <property type="match status" value="1"/>
</dbReference>
<keyword evidence="2" id="KW-1185">Reference proteome</keyword>
<comment type="caution">
    <text evidence="1">The sequence shown here is derived from an EMBL/GenBank/DDBJ whole genome shotgun (WGS) entry which is preliminary data.</text>
</comment>
<protein>
    <recommendedName>
        <fullName evidence="3">Transcriptional regulator, AbiEi antitoxin, Type IV TA system</fullName>
    </recommendedName>
</protein>
<proteinExistence type="predicted"/>
<evidence type="ECO:0008006" key="3">
    <source>
        <dbReference type="Google" id="ProtNLM"/>
    </source>
</evidence>